<reference evidence="1 2" key="1">
    <citation type="submission" date="2013-01" db="EMBL/GenBank/DDBJ databases">
        <authorList>
            <person name="Harkins D.M."/>
            <person name="Durkin A.S."/>
            <person name="Brinkac L.M."/>
            <person name="Haft D.H."/>
            <person name="Selengut J.D."/>
            <person name="Sanka R."/>
            <person name="DePew J."/>
            <person name="Purushe J."/>
            <person name="Tulsiani S.M."/>
            <person name="Graham G.C."/>
            <person name="Burns M.-A."/>
            <person name="Dohnt M.F."/>
            <person name="Smythe L.D."/>
            <person name="McKay D.B."/>
            <person name="Craig S.B."/>
            <person name="Vinetz J.M."/>
            <person name="Sutton G.G."/>
            <person name="Nierman W.C."/>
            <person name="Fouts D.E."/>
        </authorList>
    </citation>
    <scope>NUCLEOTIDE SEQUENCE [LARGE SCALE GENOMIC DNA]</scope>
    <source>
        <strain evidence="1 2">LT2116</strain>
    </source>
</reference>
<accession>M3G293</accession>
<proteinExistence type="predicted"/>
<gene>
    <name evidence="1" type="ORF">LEP1GSC188_4873</name>
</gene>
<evidence type="ECO:0000313" key="2">
    <source>
        <dbReference type="Proteomes" id="UP000011770"/>
    </source>
</evidence>
<evidence type="ECO:0000313" key="1">
    <source>
        <dbReference type="EMBL" id="EMF80064.1"/>
    </source>
</evidence>
<organism evidence="1 2">
    <name type="scientific">Leptospira weilii serovar Topaz str. LT2116</name>
    <dbReference type="NCBI Taxonomy" id="1088540"/>
    <lineage>
        <taxon>Bacteria</taxon>
        <taxon>Pseudomonadati</taxon>
        <taxon>Spirochaetota</taxon>
        <taxon>Spirochaetia</taxon>
        <taxon>Leptospirales</taxon>
        <taxon>Leptospiraceae</taxon>
        <taxon>Leptospira</taxon>
    </lineage>
</organism>
<dbReference type="AlphaFoldDB" id="M3G293"/>
<name>M3G293_9LEPT</name>
<dbReference type="EMBL" id="AHOR02000065">
    <property type="protein sequence ID" value="EMF80064.1"/>
    <property type="molecule type" value="Genomic_DNA"/>
</dbReference>
<protein>
    <submittedName>
        <fullName evidence="1">Uncharacterized protein</fullName>
    </submittedName>
</protein>
<dbReference type="Proteomes" id="UP000011770">
    <property type="component" value="Unassembled WGS sequence"/>
</dbReference>
<comment type="caution">
    <text evidence="1">The sequence shown here is derived from an EMBL/GenBank/DDBJ whole genome shotgun (WGS) entry which is preliminary data.</text>
</comment>
<sequence>MGGLSGFNVCYIQSAYQSGRAHSVTAANDFEIVLRGNRTSVSFRATGDYGRNEKAHRSIERCFCFSSVDPDEEVLSEIKYALENDKIVIHIFDSKIPVPVFSHSNLFRMSVDFSTEFCSNVLGKISRFLVSKFGSEFNRLNVLNALIGIHVGLLSLSYFVEDV</sequence>